<feature type="coiled-coil region" evidence="7">
    <location>
        <begin position="247"/>
        <end position="281"/>
    </location>
</feature>
<dbReference type="SMART" id="SM00091">
    <property type="entry name" value="PAS"/>
    <property type="match status" value="1"/>
</dbReference>
<keyword evidence="6 14" id="KW-0418">Kinase</keyword>
<dbReference type="SMART" id="SM00304">
    <property type="entry name" value="HAMP"/>
    <property type="match status" value="1"/>
</dbReference>
<keyword evidence="9" id="KW-1133">Transmembrane helix</keyword>
<dbReference type="Pfam" id="PF13426">
    <property type="entry name" value="PAS_9"/>
    <property type="match status" value="1"/>
</dbReference>
<dbReference type="InterPro" id="IPR003594">
    <property type="entry name" value="HATPase_dom"/>
</dbReference>
<dbReference type="PRINTS" id="PR00344">
    <property type="entry name" value="BCTRLSENSOR"/>
</dbReference>
<feature type="domain" description="Histidine kinase" evidence="10">
    <location>
        <begin position="525"/>
        <end position="747"/>
    </location>
</feature>
<evidence type="ECO:0000256" key="7">
    <source>
        <dbReference type="SAM" id="Coils"/>
    </source>
</evidence>
<comment type="catalytic activity">
    <reaction evidence="1">
        <text>ATP + protein L-histidine = ADP + protein N-phospho-L-histidine.</text>
        <dbReference type="EC" id="2.7.13.3"/>
    </reaction>
</comment>
<keyword evidence="7" id="KW-0175">Coiled coil</keyword>
<keyword evidence="4" id="KW-0597">Phosphoprotein</keyword>
<dbReference type="SUPFAM" id="SSF47384">
    <property type="entry name" value="Homodimeric domain of signal transducing histidine kinase"/>
    <property type="match status" value="1"/>
</dbReference>
<dbReference type="SUPFAM" id="SSF55785">
    <property type="entry name" value="PYP-like sensor domain (PAS domain)"/>
    <property type="match status" value="2"/>
</dbReference>
<organism evidence="14 15">
    <name type="scientific">Desulfovibrio psychrotolerans</name>
    <dbReference type="NCBI Taxonomy" id="415242"/>
    <lineage>
        <taxon>Bacteria</taxon>
        <taxon>Pseudomonadati</taxon>
        <taxon>Thermodesulfobacteriota</taxon>
        <taxon>Desulfovibrionia</taxon>
        <taxon>Desulfovibrionales</taxon>
        <taxon>Desulfovibrionaceae</taxon>
        <taxon>Desulfovibrio</taxon>
    </lineage>
</organism>
<dbReference type="Gene3D" id="1.10.287.130">
    <property type="match status" value="1"/>
</dbReference>
<dbReference type="InterPro" id="IPR000014">
    <property type="entry name" value="PAS"/>
</dbReference>
<name>A0A7J0BQT0_9BACT</name>
<dbReference type="SMART" id="SM00388">
    <property type="entry name" value="HisKA"/>
    <property type="match status" value="1"/>
</dbReference>
<dbReference type="SMART" id="SM00387">
    <property type="entry name" value="HATPase_c"/>
    <property type="match status" value="1"/>
</dbReference>
<evidence type="ECO:0000259" key="10">
    <source>
        <dbReference type="PROSITE" id="PS50109"/>
    </source>
</evidence>
<keyword evidence="9" id="KW-0812">Transmembrane</keyword>
<dbReference type="InterPro" id="IPR004358">
    <property type="entry name" value="Sig_transdc_His_kin-like_C"/>
</dbReference>
<dbReference type="PROSITE" id="PS50112">
    <property type="entry name" value="PAS"/>
    <property type="match status" value="1"/>
</dbReference>
<feature type="domain" description="HAMP" evidence="13">
    <location>
        <begin position="214"/>
        <end position="266"/>
    </location>
</feature>
<evidence type="ECO:0000313" key="14">
    <source>
        <dbReference type="EMBL" id="GFM35532.1"/>
    </source>
</evidence>
<dbReference type="Gene3D" id="6.10.340.10">
    <property type="match status" value="1"/>
</dbReference>
<dbReference type="PROSITE" id="PS50113">
    <property type="entry name" value="PAC"/>
    <property type="match status" value="1"/>
</dbReference>
<dbReference type="EMBL" id="BLVP01000001">
    <property type="protein sequence ID" value="GFM35532.1"/>
    <property type="molecule type" value="Genomic_DNA"/>
</dbReference>
<protein>
    <recommendedName>
        <fullName evidence="3">histidine kinase</fullName>
        <ecNumber evidence="3">2.7.13.3</ecNumber>
    </recommendedName>
</protein>
<dbReference type="GO" id="GO:0016020">
    <property type="term" value="C:membrane"/>
    <property type="evidence" value="ECO:0007669"/>
    <property type="project" value="UniProtKB-SubCell"/>
</dbReference>
<evidence type="ECO:0000256" key="8">
    <source>
        <dbReference type="SAM" id="MobiDB-lite"/>
    </source>
</evidence>
<keyword evidence="5" id="KW-0808">Transferase</keyword>
<evidence type="ECO:0000259" key="13">
    <source>
        <dbReference type="PROSITE" id="PS50885"/>
    </source>
</evidence>
<proteinExistence type="predicted"/>
<dbReference type="InterPro" id="IPR013656">
    <property type="entry name" value="PAS_4"/>
</dbReference>
<dbReference type="InterPro" id="IPR003660">
    <property type="entry name" value="HAMP_dom"/>
</dbReference>
<dbReference type="EC" id="2.7.13.3" evidence="3"/>
<dbReference type="Pfam" id="PF00512">
    <property type="entry name" value="HisKA"/>
    <property type="match status" value="1"/>
</dbReference>
<dbReference type="InterPro" id="IPR036890">
    <property type="entry name" value="HATPase_C_sf"/>
</dbReference>
<dbReference type="PROSITE" id="PS50885">
    <property type="entry name" value="HAMP"/>
    <property type="match status" value="1"/>
</dbReference>
<evidence type="ECO:0000259" key="11">
    <source>
        <dbReference type="PROSITE" id="PS50112"/>
    </source>
</evidence>
<dbReference type="Proteomes" id="UP000503820">
    <property type="component" value="Unassembled WGS sequence"/>
</dbReference>
<feature type="compositionally biased region" description="Basic and acidic residues" evidence="8">
    <location>
        <begin position="756"/>
        <end position="776"/>
    </location>
</feature>
<dbReference type="Gene3D" id="3.30.450.290">
    <property type="match status" value="1"/>
</dbReference>
<dbReference type="InterPro" id="IPR005467">
    <property type="entry name" value="His_kinase_dom"/>
</dbReference>
<dbReference type="Pfam" id="PF00672">
    <property type="entry name" value="HAMP"/>
    <property type="match status" value="1"/>
</dbReference>
<dbReference type="InterPro" id="IPR003661">
    <property type="entry name" value="HisK_dim/P_dom"/>
</dbReference>
<dbReference type="NCBIfam" id="TIGR00229">
    <property type="entry name" value="sensory_box"/>
    <property type="match status" value="1"/>
</dbReference>
<evidence type="ECO:0000256" key="5">
    <source>
        <dbReference type="ARBA" id="ARBA00022679"/>
    </source>
</evidence>
<dbReference type="Pfam" id="PF08448">
    <property type="entry name" value="PAS_4"/>
    <property type="match status" value="1"/>
</dbReference>
<gene>
    <name evidence="14" type="ORF">DSM19430T_02160</name>
</gene>
<comment type="caution">
    <text evidence="14">The sequence shown here is derived from an EMBL/GenBank/DDBJ whole genome shotgun (WGS) entry which is preliminary data.</text>
</comment>
<dbReference type="InterPro" id="IPR036097">
    <property type="entry name" value="HisK_dim/P_sf"/>
</dbReference>
<feature type="domain" description="PAC" evidence="12">
    <location>
        <begin position="340"/>
        <end position="392"/>
    </location>
</feature>
<dbReference type="InterPro" id="IPR000700">
    <property type="entry name" value="PAS-assoc_C"/>
</dbReference>
<dbReference type="PANTHER" id="PTHR43065">
    <property type="entry name" value="SENSOR HISTIDINE KINASE"/>
    <property type="match status" value="1"/>
</dbReference>
<feature type="transmembrane region" description="Helical" evidence="9">
    <location>
        <begin position="6"/>
        <end position="26"/>
    </location>
</feature>
<reference evidence="14 15" key="1">
    <citation type="submission" date="2020-05" db="EMBL/GenBank/DDBJ databases">
        <title>Draft genome sequence of Desulfovibrio psychrotolerans JS1T.</title>
        <authorList>
            <person name="Ueno A."/>
            <person name="Tamazawa S."/>
            <person name="Tamamura S."/>
            <person name="Murakami T."/>
            <person name="Kiyama T."/>
            <person name="Inomata H."/>
            <person name="Amano Y."/>
            <person name="Miyakawa K."/>
            <person name="Tamaki H."/>
            <person name="Naganuma T."/>
            <person name="Kaneko K."/>
        </authorList>
    </citation>
    <scope>NUCLEOTIDE SEQUENCE [LARGE SCALE GENOMIC DNA]</scope>
    <source>
        <strain evidence="14 15">JS1</strain>
    </source>
</reference>
<dbReference type="CDD" id="cd00082">
    <property type="entry name" value="HisKA"/>
    <property type="match status" value="1"/>
</dbReference>
<evidence type="ECO:0000313" key="15">
    <source>
        <dbReference type="Proteomes" id="UP000503820"/>
    </source>
</evidence>
<evidence type="ECO:0000256" key="4">
    <source>
        <dbReference type="ARBA" id="ARBA00022553"/>
    </source>
</evidence>
<dbReference type="CDD" id="cd06225">
    <property type="entry name" value="HAMP"/>
    <property type="match status" value="1"/>
</dbReference>
<evidence type="ECO:0000256" key="3">
    <source>
        <dbReference type="ARBA" id="ARBA00012438"/>
    </source>
</evidence>
<dbReference type="GO" id="GO:0000155">
    <property type="term" value="F:phosphorelay sensor kinase activity"/>
    <property type="evidence" value="ECO:0007669"/>
    <property type="project" value="InterPro"/>
</dbReference>
<dbReference type="SUPFAM" id="SSF55874">
    <property type="entry name" value="ATPase domain of HSP90 chaperone/DNA topoisomerase II/histidine kinase"/>
    <property type="match status" value="1"/>
</dbReference>
<dbReference type="Pfam" id="PF02518">
    <property type="entry name" value="HATPase_c"/>
    <property type="match status" value="1"/>
</dbReference>
<accession>A0A7J0BQT0</accession>
<evidence type="ECO:0000259" key="12">
    <source>
        <dbReference type="PROSITE" id="PS50113"/>
    </source>
</evidence>
<dbReference type="PANTHER" id="PTHR43065:SF42">
    <property type="entry name" value="TWO-COMPONENT SENSOR PPRA"/>
    <property type="match status" value="1"/>
</dbReference>
<evidence type="ECO:0000256" key="6">
    <source>
        <dbReference type="ARBA" id="ARBA00022777"/>
    </source>
</evidence>
<dbReference type="CDD" id="cd00130">
    <property type="entry name" value="PAS"/>
    <property type="match status" value="1"/>
</dbReference>
<feature type="transmembrane region" description="Helical" evidence="9">
    <location>
        <begin position="193"/>
        <end position="212"/>
    </location>
</feature>
<keyword evidence="15" id="KW-1185">Reference proteome</keyword>
<sequence length="784" mass="87798">MRTSLALRILAITSATMFVCLGLHAWQSIRYHHMHARSELVAGANRMGQTILLGTRYAMMGNARHELDQIIGDVAQHPDIVSIRIYNKAGEVKFSSNPEEIDTKTNIRDTACIACHRASEPKTFLEVDERIRIFDDAGGAPRLGSLIPIMNEPGCADDVCHAHERDKLVLGALDVVLRADSSEQDILSFQQRIILLTVGIFLLASSLTFALLRRFITQPVALLIESATRIGRGDRVELAGLEGLGEVGELAQALSRMQQAIADKQDELNRQRREYQLLFEQVPCSITVQDRDYKLLKYNREFADRFSPTCGMHCYEAYKGRTDKCPNCPVERTFATGLAHCSEESRVNPDGTRAYWLVHTTPIVDDLGNVTAAMEMSIDISGRREVEERLRRSEQKYHAIFDNIPNSVFVLDAQSLEIIDCNTTAERVYGLLRTAARGESFLSVFSPEERDRYASQLRAFTVLNRARNYRSDGSPFYVDIMLSPAEYHERRILLVTTNDITERLETEQKLIQAGKMATLGEMATGVAHELNQPLTVIKTASSFIFRKIRREEPIVPEVLETMVKEIDSHVDRASRIINHMREFGRQSDLALEHVDVNSVLRASSDFFFRQLTLRNIEIVWALEEDLPPILAMPNRLEQVFMNLLLNARDAVEERSEKEPEAPRRILLQTMSQGREVLVVVEDTGLGIPRSLQNKIFEPFFTTKKVGKGTGLGLSISYGLVHDFGGSIQAENVDGAGARFTLRFPSTSQAGRAYRRSSGEGGHDEDAGAGQDKEQKGDAGNGGSI</sequence>
<comment type="subcellular location">
    <subcellularLocation>
        <location evidence="2">Membrane</location>
    </subcellularLocation>
</comment>
<evidence type="ECO:0000256" key="1">
    <source>
        <dbReference type="ARBA" id="ARBA00000085"/>
    </source>
</evidence>
<dbReference type="PROSITE" id="PS50109">
    <property type="entry name" value="HIS_KIN"/>
    <property type="match status" value="1"/>
</dbReference>
<evidence type="ECO:0000256" key="9">
    <source>
        <dbReference type="SAM" id="Phobius"/>
    </source>
</evidence>
<feature type="domain" description="PAS" evidence="11">
    <location>
        <begin position="393"/>
        <end position="458"/>
    </location>
</feature>
<evidence type="ECO:0000256" key="2">
    <source>
        <dbReference type="ARBA" id="ARBA00004370"/>
    </source>
</evidence>
<dbReference type="Gene3D" id="3.30.565.10">
    <property type="entry name" value="Histidine kinase-like ATPase, C-terminal domain"/>
    <property type="match status" value="1"/>
</dbReference>
<dbReference type="Gene3D" id="3.30.450.20">
    <property type="entry name" value="PAS domain"/>
    <property type="match status" value="2"/>
</dbReference>
<keyword evidence="9" id="KW-0472">Membrane</keyword>
<dbReference type="AlphaFoldDB" id="A0A7J0BQT0"/>
<dbReference type="InterPro" id="IPR035965">
    <property type="entry name" value="PAS-like_dom_sf"/>
</dbReference>
<feature type="region of interest" description="Disordered" evidence="8">
    <location>
        <begin position="748"/>
        <end position="784"/>
    </location>
</feature>